<accession>A0A0G9K4E5</accession>
<dbReference type="InterPro" id="IPR033954">
    <property type="entry name" value="DiS-bond_Isoase_DsbC/G"/>
</dbReference>
<dbReference type="InterPro" id="IPR012336">
    <property type="entry name" value="Thioredoxin-like_fold"/>
</dbReference>
<sequence>MFNLTKKLVMILLFIGTFLFAENKELPKNEISKIEQLEIFKKANIKILKAYDAGSLYILTISVHGNKDEIYLTKDKKFIISGTVVNVSNEMQVSAPVDLSITKDKEAFVYGNGKDEYVLFTDPECPFCKKFESYLPEIKDKVKIRVFFYPLDFHENARDLSLYILSQKTTSQKIDALYEFNIGDNLSKVKNAKYSKSELSKLEKQLNEHIKIATELNIQGTPALFDKNGNSIVWVNMLEKYGIEVR</sequence>
<evidence type="ECO:0000259" key="1">
    <source>
        <dbReference type="Pfam" id="PF13098"/>
    </source>
</evidence>
<dbReference type="Gene3D" id="3.40.30.10">
    <property type="entry name" value="Glutaredoxin"/>
    <property type="match status" value="1"/>
</dbReference>
<dbReference type="PANTHER" id="PTHR35272">
    <property type="entry name" value="THIOL:DISULFIDE INTERCHANGE PROTEIN DSBC-RELATED"/>
    <property type="match status" value="1"/>
</dbReference>
<dbReference type="AlphaFoldDB" id="A0A0G9K4E5"/>
<dbReference type="Pfam" id="PF13098">
    <property type="entry name" value="Thioredoxin_2"/>
    <property type="match status" value="1"/>
</dbReference>
<feature type="domain" description="Thioredoxin-like fold" evidence="1">
    <location>
        <begin position="111"/>
        <end position="230"/>
    </location>
</feature>
<dbReference type="Proteomes" id="UP000035514">
    <property type="component" value="Unassembled WGS sequence"/>
</dbReference>
<reference evidence="2 3" key="1">
    <citation type="submission" date="2014-01" db="EMBL/GenBank/DDBJ databases">
        <title>Development of a Comparative Genomic Fingerprinting Assay for High Resolution Genotyping of Arcobacter butzleri.</title>
        <authorList>
            <person name="Webb A.L."/>
            <person name="Inglis G.D."/>
            <person name="Kruczkiewicz P."/>
            <person name="Selinger L.B."/>
            <person name="Taboada E.N."/>
        </authorList>
    </citation>
    <scope>NUCLEOTIDE SEQUENCE [LARGE SCALE GENOMIC DNA]</scope>
    <source>
        <strain evidence="2 3">L348</strain>
    </source>
</reference>
<proteinExistence type="predicted"/>
<dbReference type="SUPFAM" id="SSF52833">
    <property type="entry name" value="Thioredoxin-like"/>
    <property type="match status" value="1"/>
</dbReference>
<dbReference type="RefSeq" id="WP_020847842.1">
    <property type="nucleotide sequence ID" value="NZ_JAIQ01000070.1"/>
</dbReference>
<dbReference type="InterPro" id="IPR036249">
    <property type="entry name" value="Thioredoxin-like_sf"/>
</dbReference>
<name>A0A0G9K4E5_9BACT</name>
<evidence type="ECO:0000313" key="2">
    <source>
        <dbReference type="EMBL" id="KLE01326.1"/>
    </source>
</evidence>
<dbReference type="EMBL" id="JAIQ01000070">
    <property type="protein sequence ID" value="KLE01326.1"/>
    <property type="molecule type" value="Genomic_DNA"/>
</dbReference>
<protein>
    <submittedName>
        <fullName evidence="2">Thiol:disulfide interchange protein</fullName>
    </submittedName>
</protein>
<comment type="caution">
    <text evidence="2">The sequence shown here is derived from an EMBL/GenBank/DDBJ whole genome shotgun (WGS) entry which is preliminary data.</text>
</comment>
<dbReference type="PATRIC" id="fig|1447256.3.peg.767"/>
<evidence type="ECO:0000313" key="3">
    <source>
        <dbReference type="Proteomes" id="UP000035514"/>
    </source>
</evidence>
<dbReference type="PANTHER" id="PTHR35272:SF3">
    <property type="entry name" value="THIOL:DISULFIDE INTERCHANGE PROTEIN DSBC"/>
    <property type="match status" value="1"/>
</dbReference>
<gene>
    <name evidence="2" type="ORF">AA20_03960</name>
</gene>
<dbReference type="InterPro" id="IPR051470">
    <property type="entry name" value="Thiol:disulfide_interchange"/>
</dbReference>
<dbReference type="CDD" id="cd03020">
    <property type="entry name" value="DsbA_DsbC_DsbG"/>
    <property type="match status" value="1"/>
</dbReference>
<organism evidence="2 3">
    <name type="scientific">Aliarcobacter butzleri L348</name>
    <dbReference type="NCBI Taxonomy" id="1447256"/>
    <lineage>
        <taxon>Bacteria</taxon>
        <taxon>Pseudomonadati</taxon>
        <taxon>Campylobacterota</taxon>
        <taxon>Epsilonproteobacteria</taxon>
        <taxon>Campylobacterales</taxon>
        <taxon>Arcobacteraceae</taxon>
        <taxon>Aliarcobacter</taxon>
    </lineage>
</organism>